<comment type="caution">
    <text evidence="2">The sequence shown here is derived from an EMBL/GenBank/DDBJ whole genome shotgun (WGS) entry which is preliminary data.</text>
</comment>
<gene>
    <name evidence="2" type="ORF">C802_03013</name>
</gene>
<evidence type="ECO:0000313" key="2">
    <source>
        <dbReference type="EMBL" id="EOS11301.1"/>
    </source>
</evidence>
<dbReference type="EMBL" id="ASSP01000018">
    <property type="protein sequence ID" value="EOS11301.1"/>
    <property type="molecule type" value="Genomic_DNA"/>
</dbReference>
<dbReference type="PANTHER" id="PTHR47505">
    <property type="entry name" value="DNA UTILIZATION PROTEIN YHGH"/>
    <property type="match status" value="1"/>
</dbReference>
<dbReference type="PANTHER" id="PTHR47505:SF1">
    <property type="entry name" value="DNA UTILIZATION PROTEIN YHGH"/>
    <property type="match status" value="1"/>
</dbReference>
<accession>R9I5A4</accession>
<dbReference type="OrthoDB" id="9779910at2"/>
<dbReference type="RefSeq" id="WP_016277343.1">
    <property type="nucleotide sequence ID" value="NZ_JABVZU010000002.1"/>
</dbReference>
<keyword evidence="3" id="KW-1185">Reference proteome</keyword>
<proteinExistence type="inferred from homology"/>
<dbReference type="STRING" id="1235788.C802_03013"/>
<dbReference type="CDD" id="cd06223">
    <property type="entry name" value="PRTases_typeI"/>
    <property type="match status" value="1"/>
</dbReference>
<dbReference type="PATRIC" id="fig|1235788.3.peg.3089"/>
<evidence type="ECO:0000313" key="3">
    <source>
        <dbReference type="Proteomes" id="UP000014200"/>
    </source>
</evidence>
<dbReference type="Proteomes" id="UP000014200">
    <property type="component" value="Unassembled WGS sequence"/>
</dbReference>
<protein>
    <submittedName>
        <fullName evidence="2">ComF family protein</fullName>
    </submittedName>
</protein>
<dbReference type="InterPro" id="IPR000836">
    <property type="entry name" value="PRTase_dom"/>
</dbReference>
<dbReference type="Gene3D" id="3.40.50.2020">
    <property type="match status" value="1"/>
</dbReference>
<organism evidence="2 3">
    <name type="scientific">Phocaeicola sartorii</name>
    <dbReference type="NCBI Taxonomy" id="671267"/>
    <lineage>
        <taxon>Bacteria</taxon>
        <taxon>Pseudomonadati</taxon>
        <taxon>Bacteroidota</taxon>
        <taxon>Bacteroidia</taxon>
        <taxon>Bacteroidales</taxon>
        <taxon>Bacteroidaceae</taxon>
        <taxon>Phocaeicola</taxon>
    </lineage>
</organism>
<dbReference type="GeneID" id="82152122"/>
<dbReference type="InterPro" id="IPR051910">
    <property type="entry name" value="ComF/GntX_DNA_util-trans"/>
</dbReference>
<reference evidence="2 3" key="1">
    <citation type="submission" date="2013-04" db="EMBL/GenBank/DDBJ databases">
        <title>The Genome Sequence of Bacteroides massiliensis dnLKV3.</title>
        <authorList>
            <consortium name="The Broad Institute Genomics Platform"/>
            <consortium name="The Broad Institute Genome Sequencing Center for Infectious Disease"/>
            <person name="Earl A."/>
            <person name="Xavier R."/>
            <person name="Kuhn K."/>
            <person name="Stappenbeck T."/>
            <person name="Walker B."/>
            <person name="Young S."/>
            <person name="Zeng Q."/>
            <person name="Gargeya S."/>
            <person name="Fitzgerald M."/>
            <person name="Haas B."/>
            <person name="Abouelleil A."/>
            <person name="Allen A.W."/>
            <person name="Alvarado L."/>
            <person name="Arachchi H.M."/>
            <person name="Berlin A.M."/>
            <person name="Chapman S.B."/>
            <person name="Gainer-Dewar J."/>
            <person name="Goldberg J."/>
            <person name="Griggs A."/>
            <person name="Gujja S."/>
            <person name="Hansen M."/>
            <person name="Howarth C."/>
            <person name="Imamovic A."/>
            <person name="Ireland A."/>
            <person name="Larimer J."/>
            <person name="McCowan C."/>
            <person name="Murphy C."/>
            <person name="Pearson M."/>
            <person name="Poon T.W."/>
            <person name="Priest M."/>
            <person name="Roberts A."/>
            <person name="Saif S."/>
            <person name="Shea T."/>
            <person name="Sisk P."/>
            <person name="Sykes S."/>
            <person name="Wortman J."/>
            <person name="Nusbaum C."/>
            <person name="Birren B."/>
        </authorList>
    </citation>
    <scope>NUCLEOTIDE SEQUENCE [LARGE SCALE GENOMIC DNA]</scope>
    <source>
        <strain evidence="3">dnLKV3</strain>
    </source>
</reference>
<dbReference type="HOGENOM" id="CLU_054549_1_0_10"/>
<sequence>MMSIWTDLWNLFFPRSCLLCGRQLVTGERVLCLKCLSGLPRTRFHLWKDNAVECNFWGKIPVEHATSFLFYTKGGNVRQLLYELKYHGNQEVGEVMGRVMASELMHSHFFDGIDLIVPVPLHQRKKRLRGYNQSECLARGISVVTGIPMDTEIVIRNRCNDTQTHKGQYARWENVRNLFACISPDGLRGKHLLLVDDVLTTGATVVSCADAFRDIPGLRISVLTLALAGES</sequence>
<dbReference type="InterPro" id="IPR029057">
    <property type="entry name" value="PRTase-like"/>
</dbReference>
<evidence type="ECO:0000256" key="1">
    <source>
        <dbReference type="ARBA" id="ARBA00008007"/>
    </source>
</evidence>
<comment type="similarity">
    <text evidence="1">Belongs to the ComF/GntX family.</text>
</comment>
<dbReference type="AlphaFoldDB" id="R9I5A4"/>
<name>R9I5A4_9BACT</name>
<dbReference type="SUPFAM" id="SSF53271">
    <property type="entry name" value="PRTase-like"/>
    <property type="match status" value="1"/>
</dbReference>